<dbReference type="GO" id="GO:0016616">
    <property type="term" value="F:oxidoreductase activity, acting on the CH-OH group of donors, NAD or NADP as acceptor"/>
    <property type="evidence" value="ECO:0007669"/>
    <property type="project" value="InterPro"/>
</dbReference>
<keyword evidence="14" id="KW-1185">Reference proteome</keyword>
<feature type="domain" description="6-phosphogluconate dehydrogenase NADP-binding" evidence="11">
    <location>
        <begin position="12"/>
        <end position="169"/>
    </location>
</feature>
<dbReference type="InterPro" id="IPR036291">
    <property type="entry name" value="NAD(P)-bd_dom_sf"/>
</dbReference>
<dbReference type="NCBIfam" id="NF043037">
    <property type="entry name" value="ThreonDh"/>
    <property type="match status" value="1"/>
</dbReference>
<gene>
    <name evidence="13" type="ORF">A5892_17445</name>
</gene>
<evidence type="ECO:0000256" key="1">
    <source>
        <dbReference type="ARBA" id="ARBA00022857"/>
    </source>
</evidence>
<feature type="active site" evidence="10">
    <location>
        <position position="180"/>
    </location>
</feature>
<reference evidence="13 14" key="1">
    <citation type="submission" date="2016-04" db="EMBL/GenBank/DDBJ databases">
        <title>Complete Genome Sequence of Halotalea alkalilenta IHB B 13600.</title>
        <authorList>
            <person name="Swarnkar M.K."/>
            <person name="Sharma A."/>
            <person name="Kaushal K."/>
            <person name="Soni R."/>
            <person name="Rana S."/>
            <person name="Singh A.K."/>
            <person name="Gulati A."/>
        </authorList>
    </citation>
    <scope>NUCLEOTIDE SEQUENCE [LARGE SCALE GENOMIC DNA]</scope>
    <source>
        <strain evidence="13 14">IHB B 13600</strain>
    </source>
</reference>
<evidence type="ECO:0000256" key="6">
    <source>
        <dbReference type="ARBA" id="ARBA00037979"/>
    </source>
</evidence>
<keyword evidence="4" id="KW-0119">Carbohydrate metabolism</keyword>
<dbReference type="InterPro" id="IPR006115">
    <property type="entry name" value="6PGDH_NADP-bd"/>
</dbReference>
<dbReference type="GO" id="GO:0051287">
    <property type="term" value="F:NAD binding"/>
    <property type="evidence" value="ECO:0007669"/>
    <property type="project" value="InterPro"/>
</dbReference>
<protein>
    <recommendedName>
        <fullName evidence="8">L-threonate dehydrogenase</fullName>
        <ecNumber evidence="7">1.1.1.411</ecNumber>
    </recommendedName>
</protein>
<comment type="function">
    <text evidence="5">Catalyzes oxidation of L-threonate to 2-oxo-tetronate. Can use either NAD(+) or NADP(+) as cosubstrate, with a preference for NAD(+).</text>
</comment>
<evidence type="ECO:0000256" key="5">
    <source>
        <dbReference type="ARBA" id="ARBA00037062"/>
    </source>
</evidence>
<dbReference type="STRING" id="376489.A5892_17445"/>
<dbReference type="InterPro" id="IPR008927">
    <property type="entry name" value="6-PGluconate_DH-like_C_sf"/>
</dbReference>
<evidence type="ECO:0000256" key="7">
    <source>
        <dbReference type="ARBA" id="ARBA00038870"/>
    </source>
</evidence>
<comment type="similarity">
    <text evidence="6">Belongs to the HIBADH-related family. L-threonate dehydrogenase subfamily.</text>
</comment>
<evidence type="ECO:0000256" key="8">
    <source>
        <dbReference type="ARBA" id="ARBA00039407"/>
    </source>
</evidence>
<evidence type="ECO:0000313" key="13">
    <source>
        <dbReference type="EMBL" id="ANF59025.1"/>
    </source>
</evidence>
<dbReference type="SUPFAM" id="SSF48179">
    <property type="entry name" value="6-phosphogluconate dehydrogenase C-terminal domain-like"/>
    <property type="match status" value="1"/>
</dbReference>
<feature type="domain" description="3-hydroxyisobutyrate dehydrogenase-like NAD-binding" evidence="12">
    <location>
        <begin position="174"/>
        <end position="293"/>
    </location>
</feature>
<evidence type="ECO:0000259" key="11">
    <source>
        <dbReference type="Pfam" id="PF03446"/>
    </source>
</evidence>
<dbReference type="InterPro" id="IPR015815">
    <property type="entry name" value="HIBADH-related"/>
</dbReference>
<dbReference type="Gene3D" id="1.10.1040.10">
    <property type="entry name" value="N-(1-d-carboxylethyl)-l-norvaline Dehydrogenase, domain 2"/>
    <property type="match status" value="1"/>
</dbReference>
<evidence type="ECO:0000256" key="10">
    <source>
        <dbReference type="PIRSR" id="PIRSR000103-1"/>
    </source>
</evidence>
<dbReference type="EC" id="1.1.1.411" evidence="7"/>
<evidence type="ECO:0000313" key="14">
    <source>
        <dbReference type="Proteomes" id="UP000077875"/>
    </source>
</evidence>
<dbReference type="InterPro" id="IPR050006">
    <property type="entry name" value="LtnD"/>
</dbReference>
<dbReference type="RefSeq" id="WP_064123876.1">
    <property type="nucleotide sequence ID" value="NZ_CP015243.1"/>
</dbReference>
<name>A0A172YIZ0_9GAMM</name>
<dbReference type="GO" id="GO:0050661">
    <property type="term" value="F:NADP binding"/>
    <property type="evidence" value="ECO:0007669"/>
    <property type="project" value="InterPro"/>
</dbReference>
<dbReference type="PIRSF" id="PIRSF000103">
    <property type="entry name" value="HIBADH"/>
    <property type="match status" value="1"/>
</dbReference>
<dbReference type="Proteomes" id="UP000077875">
    <property type="component" value="Chromosome"/>
</dbReference>
<dbReference type="EMBL" id="CP015243">
    <property type="protein sequence ID" value="ANF59025.1"/>
    <property type="molecule type" value="Genomic_DNA"/>
</dbReference>
<proteinExistence type="inferred from homology"/>
<evidence type="ECO:0000256" key="9">
    <source>
        <dbReference type="ARBA" id="ARBA00047312"/>
    </source>
</evidence>
<dbReference type="InterPro" id="IPR029154">
    <property type="entry name" value="HIBADH-like_NADP-bd"/>
</dbReference>
<organism evidence="13 14">
    <name type="scientific">Halotalea alkalilenta</name>
    <dbReference type="NCBI Taxonomy" id="376489"/>
    <lineage>
        <taxon>Bacteria</taxon>
        <taxon>Pseudomonadati</taxon>
        <taxon>Pseudomonadota</taxon>
        <taxon>Gammaproteobacteria</taxon>
        <taxon>Oceanospirillales</taxon>
        <taxon>Halomonadaceae</taxon>
        <taxon>Halotalea</taxon>
    </lineage>
</organism>
<sequence length="305" mass="30910">MQQTQNVALPSVGVIGLGSMGMGIARSLLRAGFDTWGCDLSESARSSFAADGGHVAQSPAALGERVDVLFCVVVNARQAQEVLLGEQGACTRMAPGGVVIQCATCAPDAVRALAAPLEALGLSLIDAPISGGAVKAAAGELTVMASGGAEAFDKAAGALDAVSARLFRLGEAIGAGSQVKLVNQLLAGVHIAAAAEAMAYGISGGCDPDALFEVITASAGNSWMFENRVPHILHADYSPRSAVDIFVKDLGLVHESALGRKFPLPLTAQALSMFTQASAMGLGGEDDAAVVKIFPGVQLPKAKEA</sequence>
<evidence type="ECO:0000256" key="4">
    <source>
        <dbReference type="ARBA" id="ARBA00023277"/>
    </source>
</evidence>
<dbReference type="AlphaFoldDB" id="A0A172YIZ0"/>
<evidence type="ECO:0000259" key="12">
    <source>
        <dbReference type="Pfam" id="PF14833"/>
    </source>
</evidence>
<dbReference type="PANTHER" id="PTHR43060:SF17">
    <property type="entry name" value="L-THREONATE DEHYDROGENASE"/>
    <property type="match status" value="1"/>
</dbReference>
<comment type="catalytic activity">
    <reaction evidence="9">
        <text>L-threonate + NAD(+) = 2-dehydro-L-erythronate + NADH + H(+)</text>
        <dbReference type="Rhea" id="RHEA:52548"/>
        <dbReference type="ChEBI" id="CHEBI:15378"/>
        <dbReference type="ChEBI" id="CHEBI:57540"/>
        <dbReference type="ChEBI" id="CHEBI:57561"/>
        <dbReference type="ChEBI" id="CHEBI:57945"/>
        <dbReference type="ChEBI" id="CHEBI:136669"/>
        <dbReference type="EC" id="1.1.1.411"/>
    </reaction>
</comment>
<dbReference type="Pfam" id="PF03446">
    <property type="entry name" value="NAD_binding_2"/>
    <property type="match status" value="1"/>
</dbReference>
<dbReference type="InterPro" id="IPR013328">
    <property type="entry name" value="6PGD_dom2"/>
</dbReference>
<evidence type="ECO:0000256" key="2">
    <source>
        <dbReference type="ARBA" id="ARBA00023002"/>
    </source>
</evidence>
<evidence type="ECO:0000256" key="3">
    <source>
        <dbReference type="ARBA" id="ARBA00023027"/>
    </source>
</evidence>
<dbReference type="Gene3D" id="3.40.50.720">
    <property type="entry name" value="NAD(P)-binding Rossmann-like Domain"/>
    <property type="match status" value="1"/>
</dbReference>
<dbReference type="Pfam" id="PF14833">
    <property type="entry name" value="NAD_binding_11"/>
    <property type="match status" value="1"/>
</dbReference>
<keyword evidence="3" id="KW-0520">NAD</keyword>
<dbReference type="PANTHER" id="PTHR43060">
    <property type="entry name" value="3-HYDROXYISOBUTYRATE DEHYDROGENASE-LIKE 1, MITOCHONDRIAL-RELATED"/>
    <property type="match status" value="1"/>
</dbReference>
<dbReference type="KEGG" id="haa:A5892_17445"/>
<keyword evidence="1" id="KW-0521">NADP</keyword>
<dbReference type="SUPFAM" id="SSF51735">
    <property type="entry name" value="NAD(P)-binding Rossmann-fold domains"/>
    <property type="match status" value="1"/>
</dbReference>
<keyword evidence="2" id="KW-0560">Oxidoreductase</keyword>
<accession>A0A172YIZ0</accession>